<protein>
    <submittedName>
        <fullName evidence="2">Uncharacterized protein</fullName>
    </submittedName>
</protein>
<feature type="region of interest" description="Disordered" evidence="1">
    <location>
        <begin position="208"/>
        <end position="286"/>
    </location>
</feature>
<reference evidence="2 3" key="1">
    <citation type="journal article" date="2023" name="BMC Biol.">
        <title>The compact genome of the sponge Oopsacas minuta (Hexactinellida) is lacking key metazoan core genes.</title>
        <authorList>
            <person name="Santini S."/>
            <person name="Schenkelaars Q."/>
            <person name="Jourda C."/>
            <person name="Duchesne M."/>
            <person name="Belahbib H."/>
            <person name="Rocher C."/>
            <person name="Selva M."/>
            <person name="Riesgo A."/>
            <person name="Vervoort M."/>
            <person name="Leys S.P."/>
            <person name="Kodjabachian L."/>
            <person name="Le Bivic A."/>
            <person name="Borchiellini C."/>
            <person name="Claverie J.M."/>
            <person name="Renard E."/>
        </authorList>
    </citation>
    <scope>NUCLEOTIDE SEQUENCE [LARGE SCALE GENOMIC DNA]</scope>
    <source>
        <strain evidence="2">SPO-2</strain>
    </source>
</reference>
<feature type="compositionally biased region" description="Polar residues" evidence="1">
    <location>
        <begin position="222"/>
        <end position="237"/>
    </location>
</feature>
<evidence type="ECO:0000313" key="2">
    <source>
        <dbReference type="EMBL" id="KAI6653809.1"/>
    </source>
</evidence>
<gene>
    <name evidence="2" type="ORF">LOD99_3312</name>
</gene>
<organism evidence="2 3">
    <name type="scientific">Oopsacas minuta</name>
    <dbReference type="NCBI Taxonomy" id="111878"/>
    <lineage>
        <taxon>Eukaryota</taxon>
        <taxon>Metazoa</taxon>
        <taxon>Porifera</taxon>
        <taxon>Hexactinellida</taxon>
        <taxon>Hexasterophora</taxon>
        <taxon>Lyssacinosida</taxon>
        <taxon>Leucopsacidae</taxon>
        <taxon>Oopsacas</taxon>
    </lineage>
</organism>
<dbReference type="Proteomes" id="UP001165289">
    <property type="component" value="Unassembled WGS sequence"/>
</dbReference>
<accession>A0AAV7JZL9</accession>
<dbReference type="GO" id="GO:0048011">
    <property type="term" value="P:neurotrophin TRK receptor signaling pathway"/>
    <property type="evidence" value="ECO:0007669"/>
    <property type="project" value="InterPro"/>
</dbReference>
<proteinExistence type="predicted"/>
<sequence length="350" mass="39888">MSLLSCNCLNVQIPVEREILPEPFFHTQLLPERDYNTLHSLVSEKENHIFSSKLIQLDVSPTKTIIRVDSLTGIQKLGNWVVVRCLNCHTDCYMFDKTRHTASLYVLNKLTYNPEIIRGLSDCNDLSPAFGIVIRSNPQIRMVPDHDIEVIEVLRHRVSEFITQAKHESDEKLKDFNEKEAKRISALERRAWSDFKHVISNIETESIQVSPLSLSPPENSPQQISPDSPKTGFPNTQLPLLSDSDDLPFELDGFSTDNTRPHFLESSDEDEDSDSRSETSSVENLAHVSRSMPISFAHSPLHDRVNDLKVEHINLDDIHTSMKILAQSVTDPHYRDLPLPGHYQRSANHI</sequence>
<evidence type="ECO:0000256" key="1">
    <source>
        <dbReference type="SAM" id="MobiDB-lite"/>
    </source>
</evidence>
<dbReference type="AlphaFoldDB" id="A0AAV7JZL9"/>
<feature type="compositionally biased region" description="Low complexity" evidence="1">
    <location>
        <begin position="210"/>
        <end position="221"/>
    </location>
</feature>
<name>A0AAV7JZL9_9METZ</name>
<keyword evidence="3" id="KW-1185">Reference proteome</keyword>
<dbReference type="PANTHER" id="PTHR21844:SF2">
    <property type="entry name" value="PROLINE-RICH AKT1 SUBSTRATE 1"/>
    <property type="match status" value="1"/>
</dbReference>
<evidence type="ECO:0000313" key="3">
    <source>
        <dbReference type="Proteomes" id="UP001165289"/>
    </source>
</evidence>
<dbReference type="GO" id="GO:0005737">
    <property type="term" value="C:cytoplasm"/>
    <property type="evidence" value="ECO:0007669"/>
    <property type="project" value="TreeGrafter"/>
</dbReference>
<dbReference type="PANTHER" id="PTHR21844">
    <property type="entry name" value="AKT1 SUBSTRATE 1 PROTEIN"/>
    <property type="match status" value="1"/>
</dbReference>
<dbReference type="EMBL" id="JAKMXF010000255">
    <property type="protein sequence ID" value="KAI6653809.1"/>
    <property type="molecule type" value="Genomic_DNA"/>
</dbReference>
<comment type="caution">
    <text evidence="2">The sequence shown here is derived from an EMBL/GenBank/DDBJ whole genome shotgun (WGS) entry which is preliminary data.</text>
</comment>
<dbReference type="InterPro" id="IPR026682">
    <property type="entry name" value="AKT1S1"/>
</dbReference>
<dbReference type="GO" id="GO:0032007">
    <property type="term" value="P:negative regulation of TOR signaling"/>
    <property type="evidence" value="ECO:0007669"/>
    <property type="project" value="InterPro"/>
</dbReference>